<evidence type="ECO:0000259" key="1">
    <source>
        <dbReference type="Pfam" id="PF13843"/>
    </source>
</evidence>
<reference evidence="2" key="1">
    <citation type="submission" date="2021-06" db="EMBL/GenBank/DDBJ databases">
        <title>Genome Sequence of Mortierella hyaline Strain SCG-10, a Cold-Adapted, Nitrate-Reducing Fungus Isolated from Soil in Minnesota, USA.</title>
        <authorList>
            <person name="Aldossari N."/>
        </authorList>
    </citation>
    <scope>NUCLEOTIDE SEQUENCE</scope>
    <source>
        <strain evidence="2">SCG-10</strain>
    </source>
</reference>
<protein>
    <recommendedName>
        <fullName evidence="1">PiggyBac transposable element-derived protein domain-containing protein</fullName>
    </recommendedName>
</protein>
<evidence type="ECO:0000313" key="2">
    <source>
        <dbReference type="EMBL" id="KAG9064929.1"/>
    </source>
</evidence>
<evidence type="ECO:0000313" key="3">
    <source>
        <dbReference type="Proteomes" id="UP000707451"/>
    </source>
</evidence>
<organism evidence="2 3">
    <name type="scientific">Linnemannia hyalina</name>
    <dbReference type="NCBI Taxonomy" id="64524"/>
    <lineage>
        <taxon>Eukaryota</taxon>
        <taxon>Fungi</taxon>
        <taxon>Fungi incertae sedis</taxon>
        <taxon>Mucoromycota</taxon>
        <taxon>Mortierellomycotina</taxon>
        <taxon>Mortierellomycetes</taxon>
        <taxon>Mortierellales</taxon>
        <taxon>Mortierellaceae</taxon>
        <taxon>Linnemannia</taxon>
    </lineage>
</organism>
<keyword evidence="3" id="KW-1185">Reference proteome</keyword>
<sequence length="160" mass="18368">MDNYFSNIPLCTYLRQFQIGACGAVRVNSAGFPKRLKVPKAKKLAWNTLSGIVLNNQDLAVIWMDNAPISMLSTIHKIHMDDNFIERIRRCPRNTKCDATSDNHPRKTMHVTKNTELPPSRFVPGFHYGQYSDTRELCLLCRYRATVLKDKSYKSSTQTN</sequence>
<dbReference type="AlphaFoldDB" id="A0A9P8BQH0"/>
<dbReference type="OrthoDB" id="2423798at2759"/>
<name>A0A9P8BQH0_9FUNG</name>
<dbReference type="EMBL" id="JAHRHY010000013">
    <property type="protein sequence ID" value="KAG9064929.1"/>
    <property type="molecule type" value="Genomic_DNA"/>
</dbReference>
<dbReference type="Proteomes" id="UP000707451">
    <property type="component" value="Unassembled WGS sequence"/>
</dbReference>
<gene>
    <name evidence="2" type="ORF">KI688_003191</name>
</gene>
<proteinExistence type="predicted"/>
<accession>A0A9P8BQH0</accession>
<dbReference type="InterPro" id="IPR029526">
    <property type="entry name" value="PGBD"/>
</dbReference>
<feature type="domain" description="PiggyBac transposable element-derived protein" evidence="1">
    <location>
        <begin position="1"/>
        <end position="115"/>
    </location>
</feature>
<comment type="caution">
    <text evidence="2">The sequence shown here is derived from an EMBL/GenBank/DDBJ whole genome shotgun (WGS) entry which is preliminary data.</text>
</comment>
<dbReference type="Pfam" id="PF13843">
    <property type="entry name" value="DDE_Tnp_1_7"/>
    <property type="match status" value="1"/>
</dbReference>